<organism evidence="1 2">
    <name type="scientific">Salinibacillus xinjiangensis</name>
    <dbReference type="NCBI Taxonomy" id="1229268"/>
    <lineage>
        <taxon>Bacteria</taxon>
        <taxon>Bacillati</taxon>
        <taxon>Bacillota</taxon>
        <taxon>Bacilli</taxon>
        <taxon>Bacillales</taxon>
        <taxon>Bacillaceae</taxon>
        <taxon>Salinibacillus</taxon>
    </lineage>
</organism>
<dbReference type="EMBL" id="WJNH01000012">
    <property type="protein sequence ID" value="MRG87841.1"/>
    <property type="molecule type" value="Genomic_DNA"/>
</dbReference>
<comment type="caution">
    <text evidence="1">The sequence shown here is derived from an EMBL/GenBank/DDBJ whole genome shotgun (WGS) entry which is preliminary data.</text>
</comment>
<proteinExistence type="predicted"/>
<name>A0A6G1X9Z9_9BACI</name>
<evidence type="ECO:0000313" key="1">
    <source>
        <dbReference type="EMBL" id="MRG87841.1"/>
    </source>
</evidence>
<accession>A0A6G1X9Z9</accession>
<dbReference type="OrthoDB" id="666031at2"/>
<keyword evidence="2" id="KW-1185">Reference proteome</keyword>
<protein>
    <submittedName>
        <fullName evidence="1">Pathogenicity locus</fullName>
    </submittedName>
</protein>
<dbReference type="InterPro" id="IPR021725">
    <property type="entry name" value="Cdd1"/>
</dbReference>
<dbReference type="Pfam" id="PF11731">
    <property type="entry name" value="Cdd1"/>
    <property type="match status" value="1"/>
</dbReference>
<dbReference type="AlphaFoldDB" id="A0A6G1X9Z9"/>
<dbReference type="Proteomes" id="UP000480185">
    <property type="component" value="Unassembled WGS sequence"/>
</dbReference>
<sequence>MANQTPKLPLTSLEKAQLRQHKIKLSDIHMIDVVELADIMQSSKKRARLIKGLATFQKIPSIGYRLADTLTDNLGIYSIEELKNQDGAQLLNELEENLGYWVDPCVEDQLRCVIHHAHYPNSRKQWFDFTGERKRYRERYGYPESRPEKGWVEKS</sequence>
<reference evidence="1 2" key="1">
    <citation type="submission" date="2019-11" db="EMBL/GenBank/DDBJ databases">
        <authorList>
            <person name="Li J."/>
        </authorList>
    </citation>
    <scope>NUCLEOTIDE SEQUENCE [LARGE SCALE GENOMIC DNA]</scope>
    <source>
        <strain evidence="1 2">J4</strain>
    </source>
</reference>
<dbReference type="Gene3D" id="1.10.150.20">
    <property type="entry name" value="5' to 3' exonuclease, C-terminal subdomain"/>
    <property type="match status" value="1"/>
</dbReference>
<evidence type="ECO:0000313" key="2">
    <source>
        <dbReference type="Proteomes" id="UP000480185"/>
    </source>
</evidence>
<gene>
    <name evidence="1" type="ORF">GH754_16375</name>
</gene>
<dbReference type="RefSeq" id="WP_153729727.1">
    <property type="nucleotide sequence ID" value="NZ_WJNH01000012.1"/>
</dbReference>